<keyword evidence="1" id="KW-0812">Transmembrane</keyword>
<dbReference type="EMBL" id="JAATLK010000001">
    <property type="protein sequence ID" value="NIZ47512.1"/>
    <property type="molecule type" value="Genomic_DNA"/>
</dbReference>
<sequence length="94" mass="11212">MTWRHVLYVFLLGLLGFLGILNVWNSWQFQMNEYELLHLEKLQHATLEQNKRLQASIMSLSAPERILILVEQNPQWQLKRLSNQDITIIEIKEP</sequence>
<organism evidence="2 3">
    <name type="scientific">Entomospira nematocerorum</name>
    <dbReference type="NCBI Taxonomy" id="2719987"/>
    <lineage>
        <taxon>Bacteria</taxon>
        <taxon>Pseudomonadati</taxon>
        <taxon>Spirochaetota</taxon>
        <taxon>Spirochaetia</taxon>
        <taxon>Spirochaetales</taxon>
        <taxon>Spirochaetaceae</taxon>
        <taxon>Entomospira</taxon>
    </lineage>
</organism>
<dbReference type="Proteomes" id="UP000752013">
    <property type="component" value="Unassembled WGS sequence"/>
</dbReference>
<keyword evidence="1" id="KW-1133">Transmembrane helix</keyword>
<dbReference type="RefSeq" id="WP_167703931.1">
    <property type="nucleotide sequence ID" value="NZ_CP118168.1"/>
</dbReference>
<gene>
    <name evidence="2" type="ORF">HCT46_06260</name>
</gene>
<evidence type="ECO:0008006" key="4">
    <source>
        <dbReference type="Google" id="ProtNLM"/>
    </source>
</evidence>
<proteinExistence type="predicted"/>
<comment type="caution">
    <text evidence="2">The sequence shown here is derived from an EMBL/GenBank/DDBJ whole genome shotgun (WGS) entry which is preliminary data.</text>
</comment>
<evidence type="ECO:0000313" key="2">
    <source>
        <dbReference type="EMBL" id="NIZ47512.1"/>
    </source>
</evidence>
<evidence type="ECO:0000256" key="1">
    <source>
        <dbReference type="SAM" id="Phobius"/>
    </source>
</evidence>
<name>A0A968GCV4_9SPIO</name>
<keyword evidence="3" id="KW-1185">Reference proteome</keyword>
<evidence type="ECO:0000313" key="3">
    <source>
        <dbReference type="Proteomes" id="UP000752013"/>
    </source>
</evidence>
<accession>A0A968GCV4</accession>
<dbReference type="AlphaFoldDB" id="A0A968GCV4"/>
<keyword evidence="1" id="KW-0472">Membrane</keyword>
<reference evidence="2" key="1">
    <citation type="submission" date="2020-03" db="EMBL/GenBank/DDBJ databases">
        <title>Spirochaetal bacteria isolated from arthropods constitute a novel genus Entomospira genus novum within the order Spirochaetales.</title>
        <authorList>
            <person name="Grana-Miraglia L."/>
            <person name="Sikutova S."/>
            <person name="Fingerle V."/>
            <person name="Sing A."/>
            <person name="Castillo-Ramirez S."/>
            <person name="Margos G."/>
            <person name="Rudolf I."/>
        </authorList>
    </citation>
    <scope>NUCLEOTIDE SEQUENCE</scope>
    <source>
        <strain evidence="2">BR208</strain>
    </source>
</reference>
<feature type="transmembrane region" description="Helical" evidence="1">
    <location>
        <begin position="6"/>
        <end position="24"/>
    </location>
</feature>
<protein>
    <recommendedName>
        <fullName evidence="4">Cell division protein FtsL</fullName>
    </recommendedName>
</protein>